<dbReference type="InterPro" id="IPR021377">
    <property type="entry name" value="DUF3006"/>
</dbReference>
<dbReference type="Proteomes" id="UP000186165">
    <property type="component" value="Chromosome"/>
</dbReference>
<accession>A0A1J1AB95</accession>
<name>A0A1J1AB95_9EURY</name>
<feature type="region of interest" description="Disordered" evidence="1">
    <location>
        <begin position="66"/>
        <end position="87"/>
    </location>
</feature>
<dbReference type="EMBL" id="CP016804">
    <property type="protein sequence ID" value="APE95410.1"/>
    <property type="molecule type" value="Genomic_DNA"/>
</dbReference>
<dbReference type="Pfam" id="PF11213">
    <property type="entry name" value="DUF3006"/>
    <property type="match status" value="1"/>
</dbReference>
<evidence type="ECO:0000313" key="2">
    <source>
        <dbReference type="EMBL" id="APE95410.1"/>
    </source>
</evidence>
<proteinExistence type="predicted"/>
<sequence>MGEEFTGVVDRFEGDQAVILLEADGETVDEVVLPRTDLPGDGDRVDAILRIVREGDEIREIEFDAEESKRRKESVNDQFDRLSERPD</sequence>
<dbReference type="KEGG" id="hhsr:HSR6_0957"/>
<organism evidence="2 3">
    <name type="scientific">Halodesulfurarchaeum formicicum</name>
    <dbReference type="NCBI Taxonomy" id="1873524"/>
    <lineage>
        <taxon>Archaea</taxon>
        <taxon>Methanobacteriati</taxon>
        <taxon>Methanobacteriota</taxon>
        <taxon>Stenosarchaea group</taxon>
        <taxon>Halobacteria</taxon>
        <taxon>Halobacteriales</taxon>
        <taxon>Halobacteriaceae</taxon>
        <taxon>Halodesulfurarchaeum</taxon>
    </lineage>
</organism>
<dbReference type="OrthoDB" id="299121at2157"/>
<dbReference type="RefSeq" id="WP_071932970.1">
    <property type="nucleotide sequence ID" value="NZ_CP016804.1"/>
</dbReference>
<evidence type="ECO:0008006" key="4">
    <source>
        <dbReference type="Google" id="ProtNLM"/>
    </source>
</evidence>
<protein>
    <recommendedName>
        <fullName evidence="4">DUF3006 domain-containing protein</fullName>
    </recommendedName>
</protein>
<dbReference type="AlphaFoldDB" id="A0A1J1AB95"/>
<gene>
    <name evidence="2" type="ORF">HSR6_0957</name>
</gene>
<evidence type="ECO:0000256" key="1">
    <source>
        <dbReference type="SAM" id="MobiDB-lite"/>
    </source>
</evidence>
<dbReference type="GeneID" id="30417478"/>
<keyword evidence="3" id="KW-1185">Reference proteome</keyword>
<reference evidence="3" key="1">
    <citation type="submission" date="2016-08" db="EMBL/GenBank/DDBJ databases">
        <title>Discovery of first anaerobic lithoheterotrophic haloarchae widely represented in hypersaline habitats.</title>
        <authorList>
            <person name="Sorokin D.Y."/>
            <person name="Kublanov I.V."/>
            <person name="Roman P."/>
            <person name="Sinninghe Damste J.S."/>
            <person name="Golyshin P.N."/>
            <person name="Rojo D."/>
            <person name="Ciordia S."/>
            <person name="Mena Md.C."/>
            <person name="Ferrer M."/>
            <person name="Smedile F."/>
            <person name="Messina E."/>
            <person name="La Cono V."/>
            <person name="Yakimov M.M."/>
        </authorList>
    </citation>
    <scope>NUCLEOTIDE SEQUENCE [LARGE SCALE GENOMIC DNA]</scope>
    <source>
        <strain evidence="3">HSR6</strain>
    </source>
</reference>
<evidence type="ECO:0000313" key="3">
    <source>
        <dbReference type="Proteomes" id="UP000186165"/>
    </source>
</evidence>